<dbReference type="EMBL" id="GAKP01014785">
    <property type="protein sequence ID" value="JAC44167.1"/>
    <property type="molecule type" value="Transcribed_RNA"/>
</dbReference>
<dbReference type="AlphaFoldDB" id="A0A034VQU8"/>
<dbReference type="Gene3D" id="2.40.50.100">
    <property type="match status" value="1"/>
</dbReference>
<dbReference type="GO" id="GO:0000177">
    <property type="term" value="C:cytoplasmic exosome (RNase complex)"/>
    <property type="evidence" value="ECO:0007669"/>
    <property type="project" value="TreeGrafter"/>
</dbReference>
<evidence type="ECO:0000256" key="2">
    <source>
        <dbReference type="ARBA" id="ARBA00004604"/>
    </source>
</evidence>
<evidence type="ECO:0000256" key="10">
    <source>
        <dbReference type="ARBA" id="ARBA00069899"/>
    </source>
</evidence>
<dbReference type="GO" id="GO:0010468">
    <property type="term" value="P:regulation of gene expression"/>
    <property type="evidence" value="ECO:0007669"/>
    <property type="project" value="UniProtKB-ARBA"/>
</dbReference>
<keyword evidence="8" id="KW-0539">Nucleus</keyword>
<evidence type="ECO:0000313" key="13">
    <source>
        <dbReference type="EMBL" id="JAC44165.1"/>
    </source>
</evidence>
<dbReference type="GO" id="GO:0071038">
    <property type="term" value="P:TRAMP-dependent tRNA surveillance pathway"/>
    <property type="evidence" value="ECO:0007669"/>
    <property type="project" value="TreeGrafter"/>
</dbReference>
<dbReference type="GO" id="GO:0005730">
    <property type="term" value="C:nucleolus"/>
    <property type="evidence" value="ECO:0007669"/>
    <property type="project" value="UniProtKB-SubCell"/>
</dbReference>
<accession>A0A034VQU8</accession>
<dbReference type="GO" id="GO:0003723">
    <property type="term" value="F:RNA binding"/>
    <property type="evidence" value="ECO:0007669"/>
    <property type="project" value="UniProtKB-KW"/>
</dbReference>
<keyword evidence="5" id="KW-0698">rRNA processing</keyword>
<evidence type="ECO:0000259" key="12">
    <source>
        <dbReference type="Pfam" id="PF18311"/>
    </source>
</evidence>
<dbReference type="InterPro" id="IPR026699">
    <property type="entry name" value="Exosome_RNA_bind1/RRP40/RRP4"/>
</dbReference>
<dbReference type="InterPro" id="IPR004088">
    <property type="entry name" value="KH_dom_type_1"/>
</dbReference>
<dbReference type="Gene3D" id="2.40.50.140">
    <property type="entry name" value="Nucleic acid-binding proteins"/>
    <property type="match status" value="1"/>
</dbReference>
<dbReference type="CDD" id="cd22526">
    <property type="entry name" value="KH-I_Rrp40"/>
    <property type="match status" value="1"/>
</dbReference>
<dbReference type="InterPro" id="IPR036612">
    <property type="entry name" value="KH_dom_type_1_sf"/>
</dbReference>
<name>A0A034VQU8_BACDO</name>
<keyword evidence="7" id="KW-0694">RNA-binding</keyword>
<dbReference type="Pfam" id="PF21262">
    <property type="entry name" value="RRP40_S1"/>
    <property type="match status" value="1"/>
</dbReference>
<dbReference type="Gene3D" id="3.30.1370.10">
    <property type="entry name" value="K Homology domain, type 1"/>
    <property type="match status" value="1"/>
</dbReference>
<comment type="subcellular location">
    <subcellularLocation>
        <location evidence="1">Cytoplasm</location>
    </subcellularLocation>
    <subcellularLocation>
        <location evidence="2">Nucleus</location>
        <location evidence="2">Nucleolus</location>
    </subcellularLocation>
</comment>
<dbReference type="InterPro" id="IPR041054">
    <property type="entry name" value="Rrp40_N_euk"/>
</dbReference>
<evidence type="ECO:0000256" key="4">
    <source>
        <dbReference type="ARBA" id="ARBA00022490"/>
    </source>
</evidence>
<dbReference type="InterPro" id="IPR012340">
    <property type="entry name" value="NA-bd_OB-fold"/>
</dbReference>
<dbReference type="SUPFAM" id="SSF110324">
    <property type="entry name" value="Ribosomal L27 protein-like"/>
    <property type="match status" value="1"/>
</dbReference>
<evidence type="ECO:0000259" key="11">
    <source>
        <dbReference type="Pfam" id="PF15985"/>
    </source>
</evidence>
<dbReference type="SUPFAM" id="SSF54791">
    <property type="entry name" value="Eukaryotic type KH-domain (KH-domain type I)"/>
    <property type="match status" value="1"/>
</dbReference>
<keyword evidence="6" id="KW-0271">Exosome</keyword>
<evidence type="ECO:0000256" key="1">
    <source>
        <dbReference type="ARBA" id="ARBA00004496"/>
    </source>
</evidence>
<evidence type="ECO:0000256" key="5">
    <source>
        <dbReference type="ARBA" id="ARBA00022552"/>
    </source>
</evidence>
<dbReference type="InterPro" id="IPR049469">
    <property type="entry name" value="RRP40_KH-I"/>
</dbReference>
<dbReference type="EMBL" id="GAKP01014787">
    <property type="protein sequence ID" value="JAC44165.1"/>
    <property type="molecule type" value="Transcribed_RNA"/>
</dbReference>
<organism evidence="13">
    <name type="scientific">Bactrocera dorsalis</name>
    <name type="common">Oriental fruit fly</name>
    <name type="synonym">Dacus dorsalis</name>
    <dbReference type="NCBI Taxonomy" id="27457"/>
    <lineage>
        <taxon>Eukaryota</taxon>
        <taxon>Metazoa</taxon>
        <taxon>Ecdysozoa</taxon>
        <taxon>Arthropoda</taxon>
        <taxon>Hexapoda</taxon>
        <taxon>Insecta</taxon>
        <taxon>Pterygota</taxon>
        <taxon>Neoptera</taxon>
        <taxon>Endopterygota</taxon>
        <taxon>Diptera</taxon>
        <taxon>Brachycera</taxon>
        <taxon>Muscomorpha</taxon>
        <taxon>Tephritoidea</taxon>
        <taxon>Tephritidae</taxon>
        <taxon>Bactrocera</taxon>
        <taxon>Bactrocera</taxon>
    </lineage>
</organism>
<dbReference type="InterPro" id="IPR037319">
    <property type="entry name" value="Rrp40_S1"/>
</dbReference>
<reference evidence="13" key="1">
    <citation type="journal article" date="2014" name="BMC Genomics">
        <title>Characterizing the developmental transcriptome of the oriental fruit fly, Bactrocera dorsalis (Diptera: Tephritidae) through comparative genomic analysis with Drosophila melanogaster utilizing modENCODE datasets.</title>
        <authorList>
            <person name="Geib S.M."/>
            <person name="Calla B."/>
            <person name="Hall B."/>
            <person name="Hou S."/>
            <person name="Manoukis N.C."/>
        </authorList>
    </citation>
    <scope>NUCLEOTIDE SEQUENCE</scope>
    <source>
        <strain evidence="13">Punador</strain>
    </source>
</reference>
<proteinExistence type="inferred from homology"/>
<evidence type="ECO:0000256" key="3">
    <source>
        <dbReference type="ARBA" id="ARBA00007841"/>
    </source>
</evidence>
<gene>
    <name evidence="13" type="primary">EXOS3</name>
</gene>
<dbReference type="GO" id="GO:0000176">
    <property type="term" value="C:nuclear exosome (RNase complex)"/>
    <property type="evidence" value="ECO:0007669"/>
    <property type="project" value="TreeGrafter"/>
</dbReference>
<evidence type="ECO:0000256" key="9">
    <source>
        <dbReference type="ARBA" id="ARBA00030615"/>
    </source>
</evidence>
<feature type="domain" description="K Homology" evidence="11">
    <location>
        <begin position="148"/>
        <end position="195"/>
    </location>
</feature>
<dbReference type="Pfam" id="PF15985">
    <property type="entry name" value="KH_6"/>
    <property type="match status" value="1"/>
</dbReference>
<protein>
    <recommendedName>
        <fullName evidence="10">Exosome complex component RRP40</fullName>
    </recommendedName>
    <alternativeName>
        <fullName evidence="9">Ribosomal RNA-processing protein 40</fullName>
    </alternativeName>
</protein>
<keyword evidence="4" id="KW-0963">Cytoplasm</keyword>
<dbReference type="GO" id="GO:0000467">
    <property type="term" value="P:exonucleolytic trimming to generate mature 3'-end of 5.8S rRNA from tricistronic rRNA transcript (SSU-rRNA, 5.8S rRNA, LSU-rRNA)"/>
    <property type="evidence" value="ECO:0007669"/>
    <property type="project" value="TreeGrafter"/>
</dbReference>
<dbReference type="PANTHER" id="PTHR21321:SF1">
    <property type="entry name" value="EXOSOME COMPLEX COMPONENT RRP40"/>
    <property type="match status" value="1"/>
</dbReference>
<dbReference type="Pfam" id="PF18311">
    <property type="entry name" value="Rrp40_N"/>
    <property type="match status" value="1"/>
</dbReference>
<dbReference type="SUPFAM" id="SSF50249">
    <property type="entry name" value="Nucleic acid-binding proteins"/>
    <property type="match status" value="1"/>
</dbReference>
<dbReference type="PANTHER" id="PTHR21321">
    <property type="entry name" value="PNAS-3 RELATED"/>
    <property type="match status" value="1"/>
</dbReference>
<dbReference type="GO" id="GO:0034475">
    <property type="term" value="P:U4 snRNA 3'-end processing"/>
    <property type="evidence" value="ECO:0007669"/>
    <property type="project" value="TreeGrafter"/>
</dbReference>
<dbReference type="OrthoDB" id="340500at2759"/>
<dbReference type="FunFam" id="2.40.50.140:FF:000112">
    <property type="entry name" value="Exosome complex component RRP40"/>
    <property type="match status" value="1"/>
</dbReference>
<feature type="domain" description="Exosome complex exonuclease Rrp40 N-terminal" evidence="12">
    <location>
        <begin position="23"/>
        <end position="60"/>
    </location>
</feature>
<dbReference type="GO" id="GO:0071035">
    <property type="term" value="P:nuclear polyadenylation-dependent rRNA catabolic process"/>
    <property type="evidence" value="ECO:0007669"/>
    <property type="project" value="TreeGrafter"/>
</dbReference>
<evidence type="ECO:0000256" key="6">
    <source>
        <dbReference type="ARBA" id="ARBA00022835"/>
    </source>
</evidence>
<dbReference type="GO" id="GO:0071034">
    <property type="term" value="P:CUT catabolic process"/>
    <property type="evidence" value="ECO:0007669"/>
    <property type="project" value="TreeGrafter"/>
</dbReference>
<dbReference type="GO" id="GO:0071051">
    <property type="term" value="P:poly(A)-dependent snoRNA 3'-end processing"/>
    <property type="evidence" value="ECO:0007669"/>
    <property type="project" value="TreeGrafter"/>
</dbReference>
<evidence type="ECO:0000256" key="8">
    <source>
        <dbReference type="ARBA" id="ARBA00023242"/>
    </source>
</evidence>
<dbReference type="FunFam" id="3.30.1370.10:FF:000038">
    <property type="entry name" value="exosome complex component RRP40"/>
    <property type="match status" value="1"/>
</dbReference>
<sequence>MTEIVLPGDRISAAEELARSKKVILGPGLRRENEQVIACKPGRLHHQEPNTYWVDNHQQRYVPVKGEAVIGVVTAKAGDIYRVDIGAHDQASLSYLAFESATKKNRPDVNPGDILYGRLIVASRDLEPELVCVNSSGKKGKLGVLMDGFVMNCSLNLARLILRENCPLLRELTKEMPFEIAVGLNGRIWIKAKSQRETIALGNAILAAENASYEEMPKICENIGNILFS</sequence>
<comment type="similarity">
    <text evidence="3">Belongs to the RRP40 family.</text>
</comment>
<dbReference type="CDD" id="cd05790">
    <property type="entry name" value="S1_Rrp40"/>
    <property type="match status" value="1"/>
</dbReference>
<evidence type="ECO:0000256" key="7">
    <source>
        <dbReference type="ARBA" id="ARBA00022884"/>
    </source>
</evidence>